<dbReference type="InterPro" id="IPR009057">
    <property type="entry name" value="Homeodomain-like_sf"/>
</dbReference>
<reference evidence="6 7" key="1">
    <citation type="submission" date="2016-11" db="EMBL/GenBank/DDBJ databases">
        <title>Complete genome sequence of Streptomyces niveus SCSIO 3406.</title>
        <authorList>
            <person name="Zhu Q."/>
            <person name="Cheng W."/>
            <person name="Song Y."/>
            <person name="Li Q."/>
            <person name="Ju J."/>
        </authorList>
    </citation>
    <scope>NUCLEOTIDE SEQUENCE [LARGE SCALE GENOMIC DNA]</scope>
    <source>
        <strain evidence="6 7">SCSIO 3406</strain>
    </source>
</reference>
<evidence type="ECO:0000313" key="7">
    <source>
        <dbReference type="Proteomes" id="UP000189677"/>
    </source>
</evidence>
<dbReference type="OrthoDB" id="3210322at2"/>
<evidence type="ECO:0000256" key="3">
    <source>
        <dbReference type="ARBA" id="ARBA00023163"/>
    </source>
</evidence>
<dbReference type="InterPro" id="IPR050109">
    <property type="entry name" value="HTH-type_TetR-like_transc_reg"/>
</dbReference>
<dbReference type="KEGG" id="snw:BBN63_33365"/>
<dbReference type="Proteomes" id="UP000189677">
    <property type="component" value="Chromosome"/>
</dbReference>
<dbReference type="EMBL" id="CP018047">
    <property type="protein sequence ID" value="AQU70342.1"/>
    <property type="molecule type" value="Genomic_DNA"/>
</dbReference>
<dbReference type="Gene3D" id="1.10.357.10">
    <property type="entry name" value="Tetracycline Repressor, domain 2"/>
    <property type="match status" value="1"/>
</dbReference>
<dbReference type="GO" id="GO:0003700">
    <property type="term" value="F:DNA-binding transcription factor activity"/>
    <property type="evidence" value="ECO:0007669"/>
    <property type="project" value="TreeGrafter"/>
</dbReference>
<dbReference type="SUPFAM" id="SSF46689">
    <property type="entry name" value="Homeodomain-like"/>
    <property type="match status" value="1"/>
</dbReference>
<dbReference type="InterPro" id="IPR001647">
    <property type="entry name" value="HTH_TetR"/>
</dbReference>
<dbReference type="AlphaFoldDB" id="A0A1U9R1G5"/>
<evidence type="ECO:0000256" key="4">
    <source>
        <dbReference type="PROSITE-ProRule" id="PRU00335"/>
    </source>
</evidence>
<proteinExistence type="predicted"/>
<evidence type="ECO:0000256" key="2">
    <source>
        <dbReference type="ARBA" id="ARBA00023125"/>
    </source>
</evidence>
<keyword evidence="1" id="KW-0805">Transcription regulation</keyword>
<dbReference type="PROSITE" id="PS50977">
    <property type="entry name" value="HTH_TETR_2"/>
    <property type="match status" value="1"/>
</dbReference>
<feature type="domain" description="HTH tetR-type" evidence="5">
    <location>
        <begin position="14"/>
        <end position="74"/>
    </location>
</feature>
<keyword evidence="2 4" id="KW-0238">DNA-binding</keyword>
<gene>
    <name evidence="6" type="ORF">BBN63_33365</name>
</gene>
<dbReference type="Pfam" id="PF00440">
    <property type="entry name" value="TetR_N"/>
    <property type="match status" value="1"/>
</dbReference>
<evidence type="ECO:0000256" key="1">
    <source>
        <dbReference type="ARBA" id="ARBA00023015"/>
    </source>
</evidence>
<keyword evidence="7" id="KW-1185">Reference proteome</keyword>
<evidence type="ECO:0000259" key="5">
    <source>
        <dbReference type="PROSITE" id="PS50977"/>
    </source>
</evidence>
<protein>
    <submittedName>
        <fullName evidence="6">TetR family transcriptional regulator</fullName>
    </submittedName>
</protein>
<sequence>MPVGKDSPRQRYRHHVRTEIKQAALRQIGEGGPASLSLNAIARELGVTGPALYKYFVSRDALLTELILEGYDSVAAAVRAEAARTAEKPARERLHALAGVYRQWAVDSPHLYQLLAGSPSPGYEAPAETIDSARAVLGPFLSVLAQGSARPAAGALEAELRAWAESTPAVADWVRENAPDADPGRVLAGSVVVWSRMHGVVSLEIQGQFGGMGHRGSTLFTSEIDALADAMGLPPGPKD</sequence>
<dbReference type="PANTHER" id="PTHR30055:SF243">
    <property type="entry name" value="HTH-TYPE TRANSCRIPTIONAL REGULATOR RV1816"/>
    <property type="match status" value="1"/>
</dbReference>
<dbReference type="InterPro" id="IPR036271">
    <property type="entry name" value="Tet_transcr_reg_TetR-rel_C_sf"/>
</dbReference>
<organism evidence="6 7">
    <name type="scientific">Streptomyces niveus</name>
    <name type="common">Streptomyces spheroides</name>
    <dbReference type="NCBI Taxonomy" id="193462"/>
    <lineage>
        <taxon>Bacteria</taxon>
        <taxon>Bacillati</taxon>
        <taxon>Actinomycetota</taxon>
        <taxon>Actinomycetes</taxon>
        <taxon>Kitasatosporales</taxon>
        <taxon>Streptomycetaceae</taxon>
        <taxon>Streptomyces</taxon>
    </lineage>
</organism>
<accession>A0A1U9R1G5</accession>
<evidence type="ECO:0000313" key="6">
    <source>
        <dbReference type="EMBL" id="AQU70342.1"/>
    </source>
</evidence>
<dbReference type="PANTHER" id="PTHR30055">
    <property type="entry name" value="HTH-TYPE TRANSCRIPTIONAL REGULATOR RUTR"/>
    <property type="match status" value="1"/>
</dbReference>
<dbReference type="GO" id="GO:0000976">
    <property type="term" value="F:transcription cis-regulatory region binding"/>
    <property type="evidence" value="ECO:0007669"/>
    <property type="project" value="TreeGrafter"/>
</dbReference>
<name>A0A1U9R1G5_STRNV</name>
<dbReference type="SUPFAM" id="SSF48498">
    <property type="entry name" value="Tetracyclin repressor-like, C-terminal domain"/>
    <property type="match status" value="1"/>
</dbReference>
<dbReference type="RefSeq" id="WP_078079027.1">
    <property type="nucleotide sequence ID" value="NZ_CP018047.1"/>
</dbReference>
<dbReference type="Pfam" id="PF13305">
    <property type="entry name" value="TetR_C_33"/>
    <property type="match status" value="1"/>
</dbReference>
<dbReference type="InterPro" id="IPR025996">
    <property type="entry name" value="MT1864/Rv1816-like_C"/>
</dbReference>
<feature type="DNA-binding region" description="H-T-H motif" evidence="4">
    <location>
        <begin position="37"/>
        <end position="56"/>
    </location>
</feature>
<keyword evidence="3" id="KW-0804">Transcription</keyword>